<feature type="region of interest" description="Disordered" evidence="1">
    <location>
        <begin position="67"/>
        <end position="103"/>
    </location>
</feature>
<reference evidence="2" key="1">
    <citation type="journal article" date="2016" name="Proc. Natl. Acad. Sci. U.S.A.">
        <title>Lipid metabolic changes in an early divergent fungus govern the establishment of a mutualistic symbiosis with endobacteria.</title>
        <authorList>
            <person name="Lastovetsky O.A."/>
            <person name="Gaspar M.L."/>
            <person name="Mondo S.J."/>
            <person name="LaButti K.M."/>
            <person name="Sandor L."/>
            <person name="Grigoriev I.V."/>
            <person name="Henry S.A."/>
            <person name="Pawlowska T.E."/>
        </authorList>
    </citation>
    <scope>NUCLEOTIDE SEQUENCE [LARGE SCALE GENOMIC DNA]</scope>
    <source>
        <strain evidence="2">ATCC 52814</strain>
    </source>
</reference>
<sequence>MLYGLAKDYVLQGKEHQDNFADAIDVICDTHIKQLEQARAVVNDPKKCAKIIDRLVDYHKKLKRRYSEMDESSSSQEQLDEPTYAPLTLSASSSSKEKTSHQEERDFVISFKEKLNGGRMSWSRCFAAGRKKGLFARYSTTESLRVNYRKFIAP</sequence>
<accession>A0A1X0R220</accession>
<dbReference type="EMBL" id="KV921931">
    <property type="protein sequence ID" value="ORE06062.1"/>
    <property type="molecule type" value="Genomic_DNA"/>
</dbReference>
<organism evidence="2">
    <name type="scientific">Rhizopus microsporus var. microsporus</name>
    <dbReference type="NCBI Taxonomy" id="86635"/>
    <lineage>
        <taxon>Eukaryota</taxon>
        <taxon>Fungi</taxon>
        <taxon>Fungi incertae sedis</taxon>
        <taxon>Mucoromycota</taxon>
        <taxon>Mucoromycotina</taxon>
        <taxon>Mucoromycetes</taxon>
        <taxon>Mucorales</taxon>
        <taxon>Mucorineae</taxon>
        <taxon>Rhizopodaceae</taxon>
        <taxon>Rhizopus</taxon>
    </lineage>
</organism>
<dbReference type="VEuPathDB" id="FungiDB:BCV72DRAFT_329600"/>
<gene>
    <name evidence="2" type="ORF">BCV72DRAFT_329600</name>
</gene>
<name>A0A1X0R220_RHIZD</name>
<proteinExistence type="predicted"/>
<evidence type="ECO:0000256" key="1">
    <source>
        <dbReference type="SAM" id="MobiDB-lite"/>
    </source>
</evidence>
<dbReference type="Proteomes" id="UP000242414">
    <property type="component" value="Unassembled WGS sequence"/>
</dbReference>
<protein>
    <submittedName>
        <fullName evidence="2">Uncharacterized protein</fullName>
    </submittedName>
</protein>
<dbReference type="AlphaFoldDB" id="A0A1X0R220"/>
<evidence type="ECO:0000313" key="2">
    <source>
        <dbReference type="EMBL" id="ORE06062.1"/>
    </source>
</evidence>